<dbReference type="PROSITE" id="PS50175">
    <property type="entry name" value="ASP_PROT_RETROV"/>
    <property type="match status" value="1"/>
</dbReference>
<dbReference type="EMBL" id="BSOY01000007">
    <property type="protein sequence ID" value="GLS00541.1"/>
    <property type="molecule type" value="Genomic_DNA"/>
</dbReference>
<reference evidence="4" key="1">
    <citation type="journal article" date="2019" name="Int. J. Syst. Evol. Microbiol.">
        <title>The Global Catalogue of Microorganisms (GCM) 10K type strain sequencing project: providing services to taxonomists for standard genome sequencing and annotation.</title>
        <authorList>
            <consortium name="The Broad Institute Genomics Platform"/>
            <consortium name="The Broad Institute Genome Sequencing Center for Infectious Disease"/>
            <person name="Wu L."/>
            <person name="Ma J."/>
        </authorList>
    </citation>
    <scope>NUCLEOTIDE SEQUENCE [LARGE SCALE GENOMIC DNA]</scope>
    <source>
        <strain evidence="4">NBRC 110107</strain>
    </source>
</reference>
<dbReference type="InterPro" id="IPR001995">
    <property type="entry name" value="Peptidase_A2_cat"/>
</dbReference>
<organism evidence="3 4">
    <name type="scientific">Brevundimonas denitrificans</name>
    <dbReference type="NCBI Taxonomy" id="1443434"/>
    <lineage>
        <taxon>Bacteria</taxon>
        <taxon>Pseudomonadati</taxon>
        <taxon>Pseudomonadota</taxon>
        <taxon>Alphaproteobacteria</taxon>
        <taxon>Caulobacterales</taxon>
        <taxon>Caulobacteraceae</taxon>
        <taxon>Brevundimonas</taxon>
    </lineage>
</organism>
<evidence type="ECO:0000313" key="4">
    <source>
        <dbReference type="Proteomes" id="UP001156921"/>
    </source>
</evidence>
<dbReference type="Gene3D" id="2.40.70.10">
    <property type="entry name" value="Acid Proteases"/>
    <property type="match status" value="2"/>
</dbReference>
<evidence type="ECO:0000259" key="2">
    <source>
        <dbReference type="PROSITE" id="PS50175"/>
    </source>
</evidence>
<feature type="domain" description="Peptidase A2" evidence="2">
    <location>
        <begin position="197"/>
        <end position="289"/>
    </location>
</feature>
<protein>
    <recommendedName>
        <fullName evidence="2">Peptidase A2 domain-containing protein</fullName>
    </recommendedName>
</protein>
<gene>
    <name evidence="3" type="ORF">GCM10007859_05480</name>
</gene>
<dbReference type="SUPFAM" id="SSF50630">
    <property type="entry name" value="Acid proteases"/>
    <property type="match status" value="2"/>
</dbReference>
<comment type="caution">
    <text evidence="3">The sequence shown here is derived from an EMBL/GenBank/DDBJ whole genome shotgun (WGS) entry which is preliminary data.</text>
</comment>
<keyword evidence="1" id="KW-0378">Hydrolase</keyword>
<evidence type="ECO:0000256" key="1">
    <source>
        <dbReference type="ARBA" id="ARBA00022801"/>
    </source>
</evidence>
<accession>A0ABQ6BGV5</accession>
<sequence length="309" mass="32365">MPSGEMTRRAAALAGLLTAALGRPAPARAQEALAFATSSQQRGLLTVPVMIHDQGPYAFAIDSAANASVIAQDLAVSLGLADAGEVTMHTVVAQEQAPTVRAARLRTGALDVRDARLVVAGRANMDGLDGLLGTDLLAGLRLVLNFRGRTRVNVTLPRRGRERALDGLNLDARARAAGRQRFNGLLLIDAIARATPCKVIVDTGAKMTIINSALAVHANAQPLILPDGSSLSRVLSPTGSGALTQAMLLPELQLGGVQLTRIPVLVGDLHTFAVWGLADEPAMLLGVDLLGLFQTVTIDLRRGELLLDP</sequence>
<dbReference type="RefSeq" id="WP_284220892.1">
    <property type="nucleotide sequence ID" value="NZ_BSOY01000007.1"/>
</dbReference>
<dbReference type="Proteomes" id="UP001156921">
    <property type="component" value="Unassembled WGS sequence"/>
</dbReference>
<proteinExistence type="predicted"/>
<dbReference type="InterPro" id="IPR021109">
    <property type="entry name" value="Peptidase_aspartic_dom_sf"/>
</dbReference>
<keyword evidence="4" id="KW-1185">Reference proteome</keyword>
<dbReference type="Pfam" id="PF13650">
    <property type="entry name" value="Asp_protease_2"/>
    <property type="match status" value="2"/>
</dbReference>
<evidence type="ECO:0000313" key="3">
    <source>
        <dbReference type="EMBL" id="GLS00541.1"/>
    </source>
</evidence>
<name>A0ABQ6BGV5_9CAUL</name>